<feature type="region of interest" description="Disordered" evidence="1">
    <location>
        <begin position="1"/>
        <end position="103"/>
    </location>
</feature>
<dbReference type="Proteomes" id="UP000271974">
    <property type="component" value="Unassembled WGS sequence"/>
</dbReference>
<feature type="compositionally biased region" description="Polar residues" evidence="1">
    <location>
        <begin position="227"/>
        <end position="236"/>
    </location>
</feature>
<feature type="compositionally biased region" description="Polar residues" evidence="1">
    <location>
        <begin position="76"/>
        <end position="86"/>
    </location>
</feature>
<organism evidence="2 3">
    <name type="scientific">Elysia chlorotica</name>
    <name type="common">Eastern emerald elysia</name>
    <name type="synonym">Sea slug</name>
    <dbReference type="NCBI Taxonomy" id="188477"/>
    <lineage>
        <taxon>Eukaryota</taxon>
        <taxon>Metazoa</taxon>
        <taxon>Spiralia</taxon>
        <taxon>Lophotrochozoa</taxon>
        <taxon>Mollusca</taxon>
        <taxon>Gastropoda</taxon>
        <taxon>Heterobranchia</taxon>
        <taxon>Euthyneura</taxon>
        <taxon>Panpulmonata</taxon>
        <taxon>Sacoglossa</taxon>
        <taxon>Placobranchoidea</taxon>
        <taxon>Plakobranchidae</taxon>
        <taxon>Elysia</taxon>
    </lineage>
</organism>
<feature type="region of interest" description="Disordered" evidence="1">
    <location>
        <begin position="167"/>
        <end position="189"/>
    </location>
</feature>
<dbReference type="EMBL" id="RQTK01000015">
    <property type="protein sequence ID" value="RUS91276.1"/>
    <property type="molecule type" value="Genomic_DNA"/>
</dbReference>
<feature type="compositionally biased region" description="Basic and acidic residues" evidence="1">
    <location>
        <begin position="8"/>
        <end position="29"/>
    </location>
</feature>
<gene>
    <name evidence="2" type="ORF">EGW08_000988</name>
</gene>
<reference evidence="2 3" key="1">
    <citation type="submission" date="2019-01" db="EMBL/GenBank/DDBJ databases">
        <title>A draft genome assembly of the solar-powered sea slug Elysia chlorotica.</title>
        <authorList>
            <person name="Cai H."/>
            <person name="Li Q."/>
            <person name="Fang X."/>
            <person name="Li J."/>
            <person name="Curtis N.E."/>
            <person name="Altenburger A."/>
            <person name="Shibata T."/>
            <person name="Feng M."/>
            <person name="Maeda T."/>
            <person name="Schwartz J.A."/>
            <person name="Shigenobu S."/>
            <person name="Lundholm N."/>
            <person name="Nishiyama T."/>
            <person name="Yang H."/>
            <person name="Hasebe M."/>
            <person name="Li S."/>
            <person name="Pierce S.K."/>
            <person name="Wang J."/>
        </authorList>
    </citation>
    <scope>NUCLEOTIDE SEQUENCE [LARGE SCALE GENOMIC DNA]</scope>
    <source>
        <strain evidence="2">EC2010</strain>
        <tissue evidence="2">Whole organism of an adult</tissue>
    </source>
</reference>
<feature type="region of interest" description="Disordered" evidence="1">
    <location>
        <begin position="221"/>
        <end position="257"/>
    </location>
</feature>
<evidence type="ECO:0000313" key="2">
    <source>
        <dbReference type="EMBL" id="RUS91276.1"/>
    </source>
</evidence>
<sequence>MPCNMRGQQDKENTTPPRERIRVTRDIPDRGLGSLPRPIAVVTPISAPLSEGDSGNRPGAEPLTLPQPPVIGLFRTDSSLSGSSNDADLHDSSDEMDPEQGYETPLRFQSFMSSVNVLLGPDSVFERLSQEGSARTSPVIADRYRSREPLPPISSLLRSRAVPDCANKQTLIAPRPISPELKPSEMSESESAEAIIEVCSRGVSMNSLRLDTIPEEPIQSVPLDLSVSASSQNADNQAPRCTYDNNNNTRGPRPEGL</sequence>
<comment type="caution">
    <text evidence="2">The sequence shown here is derived from an EMBL/GenBank/DDBJ whole genome shotgun (WGS) entry which is preliminary data.</text>
</comment>
<dbReference type="AlphaFoldDB" id="A0A433UBU9"/>
<proteinExistence type="predicted"/>
<protein>
    <submittedName>
        <fullName evidence="2">Uncharacterized protein</fullName>
    </submittedName>
</protein>
<keyword evidence="3" id="KW-1185">Reference proteome</keyword>
<evidence type="ECO:0000313" key="3">
    <source>
        <dbReference type="Proteomes" id="UP000271974"/>
    </source>
</evidence>
<evidence type="ECO:0000256" key="1">
    <source>
        <dbReference type="SAM" id="MobiDB-lite"/>
    </source>
</evidence>
<name>A0A433UBU9_ELYCH</name>
<accession>A0A433UBU9</accession>